<dbReference type="EMBL" id="RWGY01000789">
    <property type="protein sequence ID" value="TVT98888.1"/>
    <property type="molecule type" value="Genomic_DNA"/>
</dbReference>
<feature type="non-terminal residue" evidence="2">
    <location>
        <position position="1"/>
    </location>
</feature>
<dbReference type="PANTHER" id="PTHR33052">
    <property type="entry name" value="DUF4228 DOMAIN PROTEIN-RELATED"/>
    <property type="match status" value="1"/>
</dbReference>
<dbReference type="Proteomes" id="UP000324897">
    <property type="component" value="Unassembled WGS sequence"/>
</dbReference>
<feature type="region of interest" description="Disordered" evidence="1">
    <location>
        <begin position="26"/>
        <end position="52"/>
    </location>
</feature>
<gene>
    <name evidence="2" type="ORF">EJB05_55777</name>
</gene>
<name>A0A5J9SIQ8_9POAL</name>
<keyword evidence="3" id="KW-1185">Reference proteome</keyword>
<evidence type="ECO:0000313" key="2">
    <source>
        <dbReference type="EMBL" id="TVT98888.1"/>
    </source>
</evidence>
<protein>
    <submittedName>
        <fullName evidence="2">Uncharacterized protein</fullName>
    </submittedName>
</protein>
<dbReference type="Gramene" id="TVT98888">
    <property type="protein sequence ID" value="TVT98888"/>
    <property type="gene ID" value="EJB05_55777"/>
</dbReference>
<comment type="caution">
    <text evidence="2">The sequence shown here is derived from an EMBL/GenBank/DDBJ whole genome shotgun (WGS) entry which is preliminary data.</text>
</comment>
<sequence length="304" mass="31804">MTLTHQVGRHHFFAAQLNHLTAVAVPPSSPPHVHHTRSLLAPTPPQLPPRDGDALQLYTNRAASLAAAAAQANAKARTPFQLTSHLASSHSPAREREIPYVPIMGNFASCTVARAAGRGSGASVVLPDGRVRQVSLPATAAELMLEAPGHFLADARALRPGRRIEALAADEELQRGILYAALPMKRLGAPAAPADVARLAAAVVASGEKARSGSRRRRSGSSAAATAKVAAVVAPPEILGSCAAVEVDATKPRAPRLDEMDVDDAAAAAEIEELKQRLSGAGRRSRRPTLETIQEESYAFVAAA</sequence>
<dbReference type="OrthoDB" id="1922322at2759"/>
<proteinExistence type="predicted"/>
<evidence type="ECO:0000256" key="1">
    <source>
        <dbReference type="SAM" id="MobiDB-lite"/>
    </source>
</evidence>
<organism evidence="2 3">
    <name type="scientific">Eragrostis curvula</name>
    <name type="common">weeping love grass</name>
    <dbReference type="NCBI Taxonomy" id="38414"/>
    <lineage>
        <taxon>Eukaryota</taxon>
        <taxon>Viridiplantae</taxon>
        <taxon>Streptophyta</taxon>
        <taxon>Embryophyta</taxon>
        <taxon>Tracheophyta</taxon>
        <taxon>Spermatophyta</taxon>
        <taxon>Magnoliopsida</taxon>
        <taxon>Liliopsida</taxon>
        <taxon>Poales</taxon>
        <taxon>Poaceae</taxon>
        <taxon>PACMAD clade</taxon>
        <taxon>Chloridoideae</taxon>
        <taxon>Eragrostideae</taxon>
        <taxon>Eragrostidinae</taxon>
        <taxon>Eragrostis</taxon>
    </lineage>
</organism>
<reference evidence="2 3" key="1">
    <citation type="journal article" date="2019" name="Sci. Rep.">
        <title>A high-quality genome of Eragrostis curvula grass provides insights into Poaceae evolution and supports new strategies to enhance forage quality.</title>
        <authorList>
            <person name="Carballo J."/>
            <person name="Santos B.A.C.M."/>
            <person name="Zappacosta D."/>
            <person name="Garbus I."/>
            <person name="Selva J.P."/>
            <person name="Gallo C.A."/>
            <person name="Diaz A."/>
            <person name="Albertini E."/>
            <person name="Caccamo M."/>
            <person name="Echenique V."/>
        </authorList>
    </citation>
    <scope>NUCLEOTIDE SEQUENCE [LARGE SCALE GENOMIC DNA]</scope>
    <source>
        <strain evidence="3">cv. Victoria</strain>
        <tissue evidence="2">Leaf</tissue>
    </source>
</reference>
<dbReference type="Pfam" id="PF14009">
    <property type="entry name" value="PADRE"/>
    <property type="match status" value="1"/>
</dbReference>
<dbReference type="AlphaFoldDB" id="A0A5J9SIQ8"/>
<dbReference type="InterPro" id="IPR025322">
    <property type="entry name" value="PADRE_dom"/>
</dbReference>
<accession>A0A5J9SIQ8</accession>
<evidence type="ECO:0000313" key="3">
    <source>
        <dbReference type="Proteomes" id="UP000324897"/>
    </source>
</evidence>